<dbReference type="RefSeq" id="WP_176788171.1">
    <property type="nucleotide sequence ID" value="NZ_JABXWR010000001.1"/>
</dbReference>
<evidence type="ECO:0000313" key="1">
    <source>
        <dbReference type="EMBL" id="NVO66480.1"/>
    </source>
</evidence>
<dbReference type="InterPro" id="IPR018645">
    <property type="entry name" value="OapC-like"/>
</dbReference>
<name>A0A7K4HNK9_9EURY</name>
<dbReference type="Pfam" id="PF09845">
    <property type="entry name" value="OapC"/>
    <property type="match status" value="1"/>
</dbReference>
<accession>A0A7K4HNK9</accession>
<keyword evidence="2" id="KW-1185">Reference proteome</keyword>
<dbReference type="Proteomes" id="UP000570823">
    <property type="component" value="Unassembled WGS sequence"/>
</dbReference>
<evidence type="ECO:0000313" key="2">
    <source>
        <dbReference type="Proteomes" id="UP000570823"/>
    </source>
</evidence>
<protein>
    <submittedName>
        <fullName evidence="1">Zn-ribbon domain-containing protein</fullName>
    </submittedName>
</protein>
<comment type="caution">
    <text evidence="1">The sequence shown here is derived from an EMBL/GenBank/DDBJ whole genome shotgun (WGS) entry which is preliminary data.</text>
</comment>
<sequence>MPHKCTRCGREFEDGSTGILKGCPSCGGKKFLYIRESTRHEDVLEEKTIEEIAEETGEEELEVREEEEAPKRVECYDRVESIRIVGPGSYELNIEKLAQSEEMVVSLGREGKYMVDILSMHKKDNKKSSKK</sequence>
<dbReference type="OrthoDB" id="78050at2157"/>
<gene>
    <name evidence="1" type="ORF">HWN36_03935</name>
</gene>
<reference evidence="1 2" key="1">
    <citation type="submission" date="2020-06" db="EMBL/GenBank/DDBJ databases">
        <title>Methanofollis fontis sp. nov., a methanogen isolated from marine sediments near a cold seep at Four-Way Closure Ridge offshore southwestern Taiwan.</title>
        <authorList>
            <person name="Chen S.-C."/>
            <person name="Teng N.-H."/>
            <person name="Lin Y.-S."/>
            <person name="Lai M.-C."/>
            <person name="Chen H.-H."/>
            <person name="Wang C.-C."/>
        </authorList>
    </citation>
    <scope>NUCLEOTIDE SEQUENCE [LARGE SCALE GENOMIC DNA]</scope>
    <source>
        <strain evidence="1 2">DSM 2702</strain>
    </source>
</reference>
<proteinExistence type="predicted"/>
<organism evidence="1 2">
    <name type="scientific">Methanofollis tationis</name>
    <dbReference type="NCBI Taxonomy" id="81417"/>
    <lineage>
        <taxon>Archaea</taxon>
        <taxon>Methanobacteriati</taxon>
        <taxon>Methanobacteriota</taxon>
        <taxon>Stenosarchaea group</taxon>
        <taxon>Methanomicrobia</taxon>
        <taxon>Methanomicrobiales</taxon>
        <taxon>Methanomicrobiaceae</taxon>
        <taxon>Methanofollis</taxon>
    </lineage>
</organism>
<dbReference type="AlphaFoldDB" id="A0A7K4HNK9"/>
<dbReference type="EMBL" id="JABXWR010000001">
    <property type="protein sequence ID" value="NVO66480.1"/>
    <property type="molecule type" value="Genomic_DNA"/>
</dbReference>